<dbReference type="PIRSF" id="PIRSF006402">
    <property type="entry name" value="UCP006402_thioredoxin"/>
    <property type="match status" value="1"/>
</dbReference>
<dbReference type="SUPFAM" id="SSF48208">
    <property type="entry name" value="Six-hairpin glycosidases"/>
    <property type="match status" value="1"/>
</dbReference>
<evidence type="ECO:0000259" key="1">
    <source>
        <dbReference type="Pfam" id="PF03190"/>
    </source>
</evidence>
<dbReference type="InterPro" id="IPR024705">
    <property type="entry name" value="Ssp411"/>
</dbReference>
<dbReference type="KEGG" id="cwo:Cwoe_4232"/>
<dbReference type="Gene3D" id="3.40.30.10">
    <property type="entry name" value="Glutaredoxin"/>
    <property type="match status" value="1"/>
</dbReference>
<dbReference type="Proteomes" id="UP000008229">
    <property type="component" value="Chromosome"/>
</dbReference>
<accession>D3F5U7</accession>
<dbReference type="InterPro" id="IPR004879">
    <property type="entry name" value="Ssp411-like_TRX"/>
</dbReference>
<dbReference type="eggNOG" id="COG1331">
    <property type="taxonomic scope" value="Bacteria"/>
</dbReference>
<dbReference type="OrthoDB" id="9762614at2"/>
<gene>
    <name evidence="2" type="ordered locus">Cwoe_4232</name>
</gene>
<dbReference type="InterPro" id="IPR036249">
    <property type="entry name" value="Thioredoxin-like_sf"/>
</dbReference>
<dbReference type="GO" id="GO:0005975">
    <property type="term" value="P:carbohydrate metabolic process"/>
    <property type="evidence" value="ECO:0007669"/>
    <property type="project" value="InterPro"/>
</dbReference>
<dbReference type="RefSeq" id="WP_012935697.1">
    <property type="nucleotide sequence ID" value="NC_013739.1"/>
</dbReference>
<dbReference type="PANTHER" id="PTHR42899:SF1">
    <property type="entry name" value="SPERMATOGENESIS-ASSOCIATED PROTEIN 20"/>
    <property type="match status" value="1"/>
</dbReference>
<dbReference type="EMBL" id="CP001854">
    <property type="protein sequence ID" value="ADB52646.1"/>
    <property type="molecule type" value="Genomic_DNA"/>
</dbReference>
<dbReference type="SUPFAM" id="SSF52833">
    <property type="entry name" value="Thioredoxin-like"/>
    <property type="match status" value="1"/>
</dbReference>
<dbReference type="InterPro" id="IPR008928">
    <property type="entry name" value="6-hairpin_glycosidase_sf"/>
</dbReference>
<reference evidence="2 3" key="1">
    <citation type="journal article" date="2010" name="Stand. Genomic Sci.">
        <title>Complete genome sequence of Conexibacter woesei type strain (ID131577).</title>
        <authorList>
            <person name="Pukall R."/>
            <person name="Lapidus A."/>
            <person name="Glavina Del Rio T."/>
            <person name="Copeland A."/>
            <person name="Tice H."/>
            <person name="Cheng J.-F."/>
            <person name="Lucas S."/>
            <person name="Chen F."/>
            <person name="Nolan M."/>
            <person name="Bruce D."/>
            <person name="Goodwin L."/>
            <person name="Pitluck S."/>
            <person name="Mavromatis K."/>
            <person name="Ivanova N."/>
            <person name="Ovchinnikova G."/>
            <person name="Pati A."/>
            <person name="Chen A."/>
            <person name="Palaniappan K."/>
            <person name="Land M."/>
            <person name="Hauser L."/>
            <person name="Chang Y.-J."/>
            <person name="Jeffries C.D."/>
            <person name="Chain P."/>
            <person name="Meincke L."/>
            <person name="Sims D."/>
            <person name="Brettin T."/>
            <person name="Detter J.C."/>
            <person name="Rohde M."/>
            <person name="Goeker M."/>
            <person name="Bristow J."/>
            <person name="Eisen J.A."/>
            <person name="Markowitz V."/>
            <person name="Kyrpides N.C."/>
            <person name="Klenk H.-P."/>
            <person name="Hugenholtz P."/>
        </authorList>
    </citation>
    <scope>NUCLEOTIDE SEQUENCE [LARGE SCALE GENOMIC DNA]</scope>
    <source>
        <strain evidence="3">DSM 14684 / CIP 108061 / JCM 11494 / NBRC 100937 / ID131577</strain>
    </source>
</reference>
<evidence type="ECO:0000313" key="3">
    <source>
        <dbReference type="Proteomes" id="UP000008229"/>
    </source>
</evidence>
<keyword evidence="3" id="KW-1185">Reference proteome</keyword>
<proteinExistence type="predicted"/>
<name>D3F5U7_CONWI</name>
<sequence length="666" mass="72481">MANALANETSPYLLQHKDNPVDWRPWGPDALAAARERDVPLLISIGYSACHWCHVMERESFEDPQTAALMNERFVCIKVDREERPDVDAIYMDAVQAMTGHGGWPLNAFATPEQVPFYAGTYFPPQPRHGLPSWRQVLEAISDAWRARRDEILAQNDRIVAHLSAGARLAPSGAMVDPGLLDDAVDSLRMAADPVNGGFGSAPKFPQASVIELLLRRGEQTVALDALRAMARGGIHDQLGGGFSRYTVDAAWVVPHFEKMLYDNALLARAYLHGWQVSGDPLLRQVCEDTLDWALREMRGPEGGFHSALDADSEGVEGKFYVWSLAELRSALGDDELYDVAVAWYGATVAGNFEGLNILVRAGSASAAEPPELPEIRRRLLAARSTRVRPGLDDKRLTSWNALMIAALAEAGAVLERDDYLDAARGTASFLLDSLATSDGRLLRSWKDGRATLPGYLEDHAYALEALLTLYEATFEERWFTAARALADATIAHFADAEHGGFFMTADDHEQLVARRKDLEDTPIPSGNSAAAFGLLRLARLTGSADYEREAERVIALLHPLAAGHAMAFAHLLAAIDFQLGEVHEVAIVGDRAAAKPLERVVRAKLRPHVVLAGGTGEGDRDAEASVVPLLEGRHAVGGKPAAYVCERFACRAPVTDPDALAELLG</sequence>
<evidence type="ECO:0000313" key="2">
    <source>
        <dbReference type="EMBL" id="ADB52646.1"/>
    </source>
</evidence>
<dbReference type="HOGENOM" id="CLU_014051_4_2_11"/>
<reference evidence="3" key="2">
    <citation type="submission" date="2010-01" db="EMBL/GenBank/DDBJ databases">
        <title>The complete genome of Conexibacter woesei DSM 14684.</title>
        <authorList>
            <consortium name="US DOE Joint Genome Institute (JGI-PGF)"/>
            <person name="Lucas S."/>
            <person name="Copeland A."/>
            <person name="Lapidus A."/>
            <person name="Glavina del Rio T."/>
            <person name="Dalin E."/>
            <person name="Tice H."/>
            <person name="Bruce D."/>
            <person name="Goodwin L."/>
            <person name="Pitluck S."/>
            <person name="Kyrpides N."/>
            <person name="Mavromatis K."/>
            <person name="Ivanova N."/>
            <person name="Mikhailova N."/>
            <person name="Chertkov O."/>
            <person name="Brettin T."/>
            <person name="Detter J.C."/>
            <person name="Han C."/>
            <person name="Larimer F."/>
            <person name="Land M."/>
            <person name="Hauser L."/>
            <person name="Markowitz V."/>
            <person name="Cheng J.-F."/>
            <person name="Hugenholtz P."/>
            <person name="Woyke T."/>
            <person name="Wu D."/>
            <person name="Pukall R."/>
            <person name="Steenblock K."/>
            <person name="Schneider S."/>
            <person name="Klenk H.-P."/>
            <person name="Eisen J.A."/>
        </authorList>
    </citation>
    <scope>NUCLEOTIDE SEQUENCE [LARGE SCALE GENOMIC DNA]</scope>
    <source>
        <strain evidence="3">DSM 14684 / CIP 108061 / JCM 11494 / NBRC 100937 / ID131577</strain>
    </source>
</reference>
<dbReference type="PANTHER" id="PTHR42899">
    <property type="entry name" value="SPERMATOGENESIS-ASSOCIATED PROTEIN 20"/>
    <property type="match status" value="1"/>
</dbReference>
<dbReference type="Gene3D" id="1.50.10.10">
    <property type="match status" value="1"/>
</dbReference>
<dbReference type="CDD" id="cd02955">
    <property type="entry name" value="SSP411"/>
    <property type="match status" value="1"/>
</dbReference>
<protein>
    <recommendedName>
        <fullName evidence="1">Spermatogenesis-associated protein 20-like TRX domain-containing protein</fullName>
    </recommendedName>
</protein>
<organism evidence="2 3">
    <name type="scientific">Conexibacter woesei (strain DSM 14684 / CCUG 47730 / CIP 108061 / JCM 11494 / NBRC 100937 / ID131577)</name>
    <dbReference type="NCBI Taxonomy" id="469383"/>
    <lineage>
        <taxon>Bacteria</taxon>
        <taxon>Bacillati</taxon>
        <taxon>Actinomycetota</taxon>
        <taxon>Thermoleophilia</taxon>
        <taxon>Solirubrobacterales</taxon>
        <taxon>Conexibacteraceae</taxon>
        <taxon>Conexibacter</taxon>
    </lineage>
</organism>
<dbReference type="STRING" id="469383.Cwoe_4232"/>
<dbReference type="InterPro" id="IPR012341">
    <property type="entry name" value="6hp_glycosidase-like_sf"/>
</dbReference>
<dbReference type="Pfam" id="PF03190">
    <property type="entry name" value="Thioredox_DsbH"/>
    <property type="match status" value="1"/>
</dbReference>
<feature type="domain" description="Spermatogenesis-associated protein 20-like TRX" evidence="1">
    <location>
        <begin position="3"/>
        <end position="163"/>
    </location>
</feature>
<dbReference type="AlphaFoldDB" id="D3F5U7"/>